<reference evidence="2" key="1">
    <citation type="journal article" date="2024" name="Proc. Natl. Acad. Sci. U.S.A.">
        <title>Extraordinary preservation of gene collinearity over three hundred million years revealed in homosporous lycophytes.</title>
        <authorList>
            <person name="Li C."/>
            <person name="Wickell D."/>
            <person name="Kuo L.Y."/>
            <person name="Chen X."/>
            <person name="Nie B."/>
            <person name="Liao X."/>
            <person name="Peng D."/>
            <person name="Ji J."/>
            <person name="Jenkins J."/>
            <person name="Williams M."/>
            <person name="Shu S."/>
            <person name="Plott C."/>
            <person name="Barry K."/>
            <person name="Rajasekar S."/>
            <person name="Grimwood J."/>
            <person name="Han X."/>
            <person name="Sun S."/>
            <person name="Hou Z."/>
            <person name="He W."/>
            <person name="Dai G."/>
            <person name="Sun C."/>
            <person name="Schmutz J."/>
            <person name="Leebens-Mack J.H."/>
            <person name="Li F.W."/>
            <person name="Wang L."/>
        </authorList>
    </citation>
    <scope>NUCLEOTIDE SEQUENCE [LARGE SCALE GENOMIC DNA]</scope>
    <source>
        <strain evidence="2">cv. PW_Plant_1</strain>
    </source>
</reference>
<keyword evidence="2" id="KW-1185">Reference proteome</keyword>
<evidence type="ECO:0000313" key="1">
    <source>
        <dbReference type="EMBL" id="KAJ7555504.1"/>
    </source>
</evidence>
<dbReference type="Proteomes" id="UP001162992">
    <property type="component" value="Chromosome 5"/>
</dbReference>
<organism evidence="1 2">
    <name type="scientific">Diphasiastrum complanatum</name>
    <name type="common">Issler's clubmoss</name>
    <name type="synonym">Lycopodium complanatum</name>
    <dbReference type="NCBI Taxonomy" id="34168"/>
    <lineage>
        <taxon>Eukaryota</taxon>
        <taxon>Viridiplantae</taxon>
        <taxon>Streptophyta</taxon>
        <taxon>Embryophyta</taxon>
        <taxon>Tracheophyta</taxon>
        <taxon>Lycopodiopsida</taxon>
        <taxon>Lycopodiales</taxon>
        <taxon>Lycopodiaceae</taxon>
        <taxon>Lycopodioideae</taxon>
        <taxon>Diphasiastrum</taxon>
    </lineage>
</organism>
<name>A0ACC2DMV5_DIPCM</name>
<sequence length="657" mass="76223">MAGRIGARFGSRSLLGDEEGGEGGKAEELRLTVNEAYAKRFVHNKEREDLHRLQELQKRGLINSESDTEDDEDEDEDGVLPERVDLQLFDTLTKIKKKDPQIYRPDAVFFDEVQEVDEEENKEPNVGAEEQAEKKKKKPAFLKDVIASQLLEGGAEDHKQAVKPRVSLTYAQEQQELKHAFLRSVAEADEDEGGLLRVRKKSEEEIATEKLEDEAAVVEYEQRQKDTDINRRLEDYFGKSDDLDENERFLKDFLLNKGWIDRDQNRIPSYHEIVDDVSEDEEELEKQEKFEAGYNFRFEEGAGSQVLGHSRVIETSVRKKSDIRKRKRKLKMERFEEAAQARQEELKRLKNLKKKEILEKLSKIRSVAGVASDSFATGILDEDDLEEDFDPDDYDRKMRDAFGDMYYNDRDADSNFMADEAEDVEKPDFDAEDELLGLVKDWDGKKRAGFAAIREQKKGNAPEDEIVAGNKRKKFKHNISLREKLSFDKQLEDYYKLDYEDMIGDMPTRFKYHQVQPNTYGMTSEEILTTDDKELNQYVSIKKLAPYRSDEWEPARYHHMSKKTRKLHSLDQVPSYHHNGVTDFSKKKKSLKLQGDGNENIMTDAVENGNKPEEKTNEAVTKKRKRRRKASIAPMSFSRLLSYGKISFPAGKQRKVH</sequence>
<gene>
    <name evidence="1" type="ORF">O6H91_05G042100</name>
</gene>
<protein>
    <submittedName>
        <fullName evidence="1">Uncharacterized protein</fullName>
    </submittedName>
</protein>
<comment type="caution">
    <text evidence="1">The sequence shown here is derived from an EMBL/GenBank/DDBJ whole genome shotgun (WGS) entry which is preliminary data.</text>
</comment>
<proteinExistence type="predicted"/>
<dbReference type="EMBL" id="CM055096">
    <property type="protein sequence ID" value="KAJ7555504.1"/>
    <property type="molecule type" value="Genomic_DNA"/>
</dbReference>
<evidence type="ECO:0000313" key="2">
    <source>
        <dbReference type="Proteomes" id="UP001162992"/>
    </source>
</evidence>
<accession>A0ACC2DMV5</accession>